<evidence type="ECO:0000256" key="3">
    <source>
        <dbReference type="ARBA" id="ARBA00022741"/>
    </source>
</evidence>
<keyword evidence="8" id="KW-1185">Reference proteome</keyword>
<dbReference type="AlphaFoldDB" id="A0A238XLP9"/>
<dbReference type="Gene3D" id="3.40.50.300">
    <property type="entry name" value="P-loop containing nucleotide triphosphate hydrolases"/>
    <property type="match status" value="1"/>
</dbReference>
<dbReference type="InterPro" id="IPR036390">
    <property type="entry name" value="WH_DNA-bd_sf"/>
</dbReference>
<dbReference type="CDD" id="cd00009">
    <property type="entry name" value="AAA"/>
    <property type="match status" value="1"/>
</dbReference>
<evidence type="ECO:0000256" key="1">
    <source>
        <dbReference type="ARBA" id="ARBA00006184"/>
    </source>
</evidence>
<protein>
    <submittedName>
        <fullName evidence="7">ORC complex protein Cdc6/Orc1</fullName>
    </submittedName>
</protein>
<comment type="similarity">
    <text evidence="1">Belongs to the CDC6/cdc18 family.</text>
</comment>
<dbReference type="InterPro" id="IPR003593">
    <property type="entry name" value="AAA+_ATPase"/>
</dbReference>
<organism evidence="7 8">
    <name type="scientific">Halorubrum vacuolatum</name>
    <name type="common">Natronobacterium vacuolatum</name>
    <dbReference type="NCBI Taxonomy" id="63740"/>
    <lineage>
        <taxon>Archaea</taxon>
        <taxon>Methanobacteriati</taxon>
        <taxon>Methanobacteriota</taxon>
        <taxon>Stenosarchaea group</taxon>
        <taxon>Halobacteria</taxon>
        <taxon>Halobacteriales</taxon>
        <taxon>Haloferacaceae</taxon>
        <taxon>Halorubrum</taxon>
    </lineage>
</organism>
<evidence type="ECO:0000256" key="2">
    <source>
        <dbReference type="ARBA" id="ARBA00022705"/>
    </source>
</evidence>
<dbReference type="EMBL" id="FZNQ01000020">
    <property type="protein sequence ID" value="SNR59867.1"/>
    <property type="molecule type" value="Genomic_DNA"/>
</dbReference>
<dbReference type="RefSeq" id="WP_089385650.1">
    <property type="nucleotide sequence ID" value="NZ_FZNQ01000020.1"/>
</dbReference>
<evidence type="ECO:0000313" key="7">
    <source>
        <dbReference type="EMBL" id="SNR59867.1"/>
    </source>
</evidence>
<dbReference type="GO" id="GO:0005524">
    <property type="term" value="F:ATP binding"/>
    <property type="evidence" value="ECO:0007669"/>
    <property type="project" value="UniProtKB-KW"/>
</dbReference>
<dbReference type="InterPro" id="IPR027417">
    <property type="entry name" value="P-loop_NTPase"/>
</dbReference>
<dbReference type="PANTHER" id="PTHR10763">
    <property type="entry name" value="CELL DIVISION CONTROL PROTEIN 6-RELATED"/>
    <property type="match status" value="1"/>
</dbReference>
<dbReference type="InterPro" id="IPR050311">
    <property type="entry name" value="ORC1/CDC6"/>
</dbReference>
<evidence type="ECO:0000313" key="8">
    <source>
        <dbReference type="Proteomes" id="UP000198397"/>
    </source>
</evidence>
<gene>
    <name evidence="7" type="ORF">SAMN06264855_1203</name>
</gene>
<keyword evidence="3" id="KW-0547">Nucleotide-binding</keyword>
<dbReference type="NCBIfam" id="TIGR02928">
    <property type="entry name" value="orc1/cdc6 family replication initiation protein"/>
    <property type="match status" value="1"/>
</dbReference>
<sequence>MSTINDLEPLKNEYIPEEVLDRETESEQLRQALENRQNVHVHGPRGTGKTLIVKKQLESLGTNVCYISCQRQDTQYKVLRKTVNELTSKTVGSGHHTSELQRLLKNQVEAVETTIVLDDLDFLLLNDGDDLLYFLSRIEADLGLVLITANHRELRDQLEERTFSTLQPQRIGFEPFTGEEIYKVLADRAKNSMKPRSLRREALTYIASSTQNLAAALTWLRISAQQADNVVTEAHTKRLISEALQQYTATQLRDFTQHHRLLYQAIEKLESDQKSSVRTGDVHLKYRELCQTYGQKPLTERRTSDYLKQLEQLKLITSEYHYGGRKGKTREINRVNPYSNT</sequence>
<dbReference type="CDD" id="cd08768">
    <property type="entry name" value="Cdc6_C"/>
    <property type="match status" value="1"/>
</dbReference>
<dbReference type="Gene3D" id="1.10.10.10">
    <property type="entry name" value="Winged helix-like DNA-binding domain superfamily/Winged helix DNA-binding domain"/>
    <property type="match status" value="1"/>
</dbReference>
<feature type="domain" description="AAA+ ATPase" evidence="5">
    <location>
        <begin position="35"/>
        <end position="172"/>
    </location>
</feature>
<reference evidence="7 8" key="1">
    <citation type="submission" date="2017-06" db="EMBL/GenBank/DDBJ databases">
        <authorList>
            <person name="Kim H.J."/>
            <person name="Triplett B.A."/>
        </authorList>
    </citation>
    <scope>NUCLEOTIDE SEQUENCE [LARGE SCALE GENOMIC DNA]</scope>
    <source>
        <strain evidence="7 8">DSM 8800</strain>
    </source>
</reference>
<feature type="domain" description="Cdc6 C-terminal" evidence="6">
    <location>
        <begin position="262"/>
        <end position="335"/>
    </location>
</feature>
<dbReference type="InterPro" id="IPR014277">
    <property type="entry name" value="Orc1/Cdc6_arc"/>
</dbReference>
<accession>A0A238XLP9</accession>
<dbReference type="Gene3D" id="1.10.8.60">
    <property type="match status" value="1"/>
</dbReference>
<name>A0A238XLP9_HALVU</name>
<dbReference type="InterPro" id="IPR049945">
    <property type="entry name" value="AAA_22"/>
</dbReference>
<dbReference type="OrthoDB" id="270161at2157"/>
<dbReference type="Pfam" id="PF09079">
    <property type="entry name" value="WHD_Cdc6"/>
    <property type="match status" value="1"/>
</dbReference>
<dbReference type="PANTHER" id="PTHR10763:SF26">
    <property type="entry name" value="CELL DIVISION CONTROL PROTEIN 6 HOMOLOG"/>
    <property type="match status" value="1"/>
</dbReference>
<dbReference type="SUPFAM" id="SSF52540">
    <property type="entry name" value="P-loop containing nucleoside triphosphate hydrolases"/>
    <property type="match status" value="1"/>
</dbReference>
<evidence type="ECO:0000259" key="6">
    <source>
        <dbReference type="SMART" id="SM01074"/>
    </source>
</evidence>
<dbReference type="SMART" id="SM00382">
    <property type="entry name" value="AAA"/>
    <property type="match status" value="1"/>
</dbReference>
<dbReference type="SMART" id="SM01074">
    <property type="entry name" value="Cdc6_C"/>
    <property type="match status" value="1"/>
</dbReference>
<dbReference type="GO" id="GO:0006260">
    <property type="term" value="P:DNA replication"/>
    <property type="evidence" value="ECO:0007669"/>
    <property type="project" value="UniProtKB-KW"/>
</dbReference>
<keyword evidence="2" id="KW-0235">DNA replication</keyword>
<keyword evidence="4" id="KW-0067">ATP-binding</keyword>
<dbReference type="SUPFAM" id="SSF46785">
    <property type="entry name" value="Winged helix' DNA-binding domain"/>
    <property type="match status" value="1"/>
</dbReference>
<dbReference type="InterPro" id="IPR036388">
    <property type="entry name" value="WH-like_DNA-bd_sf"/>
</dbReference>
<dbReference type="Pfam" id="PF13401">
    <property type="entry name" value="AAA_22"/>
    <property type="match status" value="1"/>
</dbReference>
<proteinExistence type="inferred from homology"/>
<dbReference type="Proteomes" id="UP000198397">
    <property type="component" value="Unassembled WGS sequence"/>
</dbReference>
<dbReference type="InterPro" id="IPR015163">
    <property type="entry name" value="Cdc6_C"/>
</dbReference>
<dbReference type="GO" id="GO:0016887">
    <property type="term" value="F:ATP hydrolysis activity"/>
    <property type="evidence" value="ECO:0007669"/>
    <property type="project" value="InterPro"/>
</dbReference>
<evidence type="ECO:0000259" key="5">
    <source>
        <dbReference type="SMART" id="SM00382"/>
    </source>
</evidence>
<evidence type="ECO:0000256" key="4">
    <source>
        <dbReference type="ARBA" id="ARBA00022840"/>
    </source>
</evidence>